<gene>
    <name evidence="2" type="ORF">SUNI508_02938</name>
</gene>
<keyword evidence="2" id="KW-0378">Hydrolase</keyword>
<proteinExistence type="predicted"/>
<evidence type="ECO:0000313" key="3">
    <source>
        <dbReference type="Proteomes" id="UP001408356"/>
    </source>
</evidence>
<dbReference type="SUPFAM" id="SSF52266">
    <property type="entry name" value="SGNH hydrolase"/>
    <property type="match status" value="1"/>
</dbReference>
<dbReference type="PANTHER" id="PTHR43695:SF2">
    <property type="entry name" value="PUTATIVE (AFU_ORTHOLOGUE AFUA_2G17250)-RELATED"/>
    <property type="match status" value="1"/>
</dbReference>
<sequence>MSLYNFVFTSYREHMFGISLPSRRSNHTMHGIIHLMLTALPAAALAFPTKNGNSKPPAFFLAGDSTTAIDGGWGNGFLATLRDPAWGLNIGQSGATTVSYQQGGNWTNITTHVEAYATKYNTYVTISFGHNDQKATSNVTFEEYQNNLIKFAEEVKSLGGTPLLVSSLSRRVFTSEHNATDSLHDQRLAAIYAANVTGSPIIDLNAASLNYVNTIGEDAAHTYNLSPSDNTHLNAWGEVVFGRMVADLIVRALPRLDKWIAPNETLSTEIWSGIAA</sequence>
<evidence type="ECO:0000313" key="2">
    <source>
        <dbReference type="EMBL" id="KAK9425577.1"/>
    </source>
</evidence>
<dbReference type="GO" id="GO:0016787">
    <property type="term" value="F:hydrolase activity"/>
    <property type="evidence" value="ECO:0007669"/>
    <property type="project" value="UniProtKB-KW"/>
</dbReference>
<dbReference type="Proteomes" id="UP001408356">
    <property type="component" value="Unassembled WGS sequence"/>
</dbReference>
<protein>
    <submittedName>
        <fullName evidence="2">SGNH hydrolase-type esterase domain-containing protein</fullName>
    </submittedName>
</protein>
<name>A0ABR2VF95_9PEZI</name>
<keyword evidence="3" id="KW-1185">Reference proteome</keyword>
<feature type="domain" description="SGNH hydrolase-type esterase" evidence="1">
    <location>
        <begin position="63"/>
        <end position="237"/>
    </location>
</feature>
<dbReference type="InterPro" id="IPR036514">
    <property type="entry name" value="SGNH_hydro_sf"/>
</dbReference>
<dbReference type="Pfam" id="PF13472">
    <property type="entry name" value="Lipase_GDSL_2"/>
    <property type="match status" value="1"/>
</dbReference>
<comment type="caution">
    <text evidence="2">The sequence shown here is derived from an EMBL/GenBank/DDBJ whole genome shotgun (WGS) entry which is preliminary data.</text>
</comment>
<reference evidence="2 3" key="1">
    <citation type="journal article" date="2024" name="J. Plant Pathol.">
        <title>Sequence and assembly of the genome of Seiridium unicorne, isolate CBS 538.82, causal agent of cypress canker disease.</title>
        <authorList>
            <person name="Scali E."/>
            <person name="Rocca G.D."/>
            <person name="Danti R."/>
            <person name="Garbelotto M."/>
            <person name="Barberini S."/>
            <person name="Baroncelli R."/>
            <person name="Emiliani G."/>
        </authorList>
    </citation>
    <scope>NUCLEOTIDE SEQUENCE [LARGE SCALE GENOMIC DNA]</scope>
    <source>
        <strain evidence="2 3">BM-138-508</strain>
    </source>
</reference>
<dbReference type="EMBL" id="JARVKF010000013">
    <property type="protein sequence ID" value="KAK9425577.1"/>
    <property type="molecule type" value="Genomic_DNA"/>
</dbReference>
<dbReference type="PANTHER" id="PTHR43695">
    <property type="entry name" value="PUTATIVE (AFU_ORTHOLOGUE AFUA_2G17250)-RELATED"/>
    <property type="match status" value="1"/>
</dbReference>
<dbReference type="Gene3D" id="3.40.50.1110">
    <property type="entry name" value="SGNH hydrolase"/>
    <property type="match status" value="1"/>
</dbReference>
<accession>A0ABR2VF95</accession>
<dbReference type="InterPro" id="IPR037459">
    <property type="entry name" value="RhgT-like"/>
</dbReference>
<dbReference type="InterPro" id="IPR013830">
    <property type="entry name" value="SGNH_hydro"/>
</dbReference>
<organism evidence="2 3">
    <name type="scientific">Seiridium unicorne</name>
    <dbReference type="NCBI Taxonomy" id="138068"/>
    <lineage>
        <taxon>Eukaryota</taxon>
        <taxon>Fungi</taxon>
        <taxon>Dikarya</taxon>
        <taxon>Ascomycota</taxon>
        <taxon>Pezizomycotina</taxon>
        <taxon>Sordariomycetes</taxon>
        <taxon>Xylariomycetidae</taxon>
        <taxon>Amphisphaeriales</taxon>
        <taxon>Sporocadaceae</taxon>
        <taxon>Seiridium</taxon>
    </lineage>
</organism>
<evidence type="ECO:0000259" key="1">
    <source>
        <dbReference type="Pfam" id="PF13472"/>
    </source>
</evidence>